<keyword evidence="5" id="KW-1185">Reference proteome</keyword>
<dbReference type="PANTHER" id="PTHR12358">
    <property type="entry name" value="SPHINGOSINE KINASE"/>
    <property type="match status" value="1"/>
</dbReference>
<reference evidence="4 5" key="1">
    <citation type="submission" date="2018-02" db="EMBL/GenBank/DDBJ databases">
        <title>Genomic Encyclopedia of Archaeal and Bacterial Type Strains, Phase II (KMG-II): from individual species to whole genera.</title>
        <authorList>
            <person name="Goeker M."/>
        </authorList>
    </citation>
    <scope>NUCLEOTIDE SEQUENCE [LARGE SCALE GENOMIC DNA]</scope>
    <source>
        <strain evidence="4 5">DSM 22857</strain>
    </source>
</reference>
<dbReference type="AlphaFoldDB" id="A0A2S6IK52"/>
<comment type="similarity">
    <text evidence="2">Belongs to the diacylglycerol/lipid kinase family.</text>
</comment>
<protein>
    <submittedName>
        <fullName evidence="4">Diacylglycerol kinase family enzyme</fullName>
    </submittedName>
</protein>
<gene>
    <name evidence="4" type="ORF">CLV92_107115</name>
</gene>
<evidence type="ECO:0000256" key="2">
    <source>
        <dbReference type="ARBA" id="ARBA00005983"/>
    </source>
</evidence>
<proteinExistence type="inferred from homology"/>
<keyword evidence="4" id="KW-0808">Transferase</keyword>
<dbReference type="PROSITE" id="PS50146">
    <property type="entry name" value="DAGK"/>
    <property type="match status" value="1"/>
</dbReference>
<comment type="caution">
    <text evidence="4">The sequence shown here is derived from an EMBL/GenBank/DDBJ whole genome shotgun (WGS) entry which is preliminary data.</text>
</comment>
<dbReference type="Proteomes" id="UP000239485">
    <property type="component" value="Unassembled WGS sequence"/>
</dbReference>
<dbReference type="SUPFAM" id="SSF111331">
    <property type="entry name" value="NAD kinase/diacylglycerol kinase-like"/>
    <property type="match status" value="1"/>
</dbReference>
<sequence>MSTNFGRVVIVFNPNSTGDGPGNARELCEQLSERLPGTAVELSETQHAGHAEQLAEEAIAQNPATLVVSASGDGGYHEVVNGVMRARRRSPGAGVAAVLASGNANDHANAVQHRPLVDAVVAGAVSPMDLLEVSTPGKEPRYAHSYVGLGITPVAAAELNQHDLDAVKETLLVVRSFWRYRPLSITHDGNRIKLDSLVFANIGRMAKYATLAEDSSTTDGRYESLLIRHRNKLKLLASFLRVVSGKHEFITRSEPYVFTTETPMPLQMDGEVHEFDAGAEVTVRCVRGALDIVR</sequence>
<evidence type="ECO:0000256" key="1">
    <source>
        <dbReference type="ARBA" id="ARBA00001946"/>
    </source>
</evidence>
<name>A0A2S6IK52_9ACTN</name>
<feature type="domain" description="DAGKc" evidence="3">
    <location>
        <begin position="3"/>
        <end position="137"/>
    </location>
</feature>
<dbReference type="SMART" id="SM00046">
    <property type="entry name" value="DAGKc"/>
    <property type="match status" value="1"/>
</dbReference>
<dbReference type="RefSeq" id="WP_104432924.1">
    <property type="nucleotide sequence ID" value="NZ_PTJD01000007.1"/>
</dbReference>
<dbReference type="InterPro" id="IPR016064">
    <property type="entry name" value="NAD/diacylglycerol_kinase_sf"/>
</dbReference>
<dbReference type="OrthoDB" id="5172746at2"/>
<dbReference type="Gene3D" id="3.40.50.10330">
    <property type="entry name" value="Probable inorganic polyphosphate/atp-NAD kinase, domain 1"/>
    <property type="match status" value="1"/>
</dbReference>
<accession>A0A2S6IK52</accession>
<organism evidence="4 5">
    <name type="scientific">Kineococcus xinjiangensis</name>
    <dbReference type="NCBI Taxonomy" id="512762"/>
    <lineage>
        <taxon>Bacteria</taxon>
        <taxon>Bacillati</taxon>
        <taxon>Actinomycetota</taxon>
        <taxon>Actinomycetes</taxon>
        <taxon>Kineosporiales</taxon>
        <taxon>Kineosporiaceae</taxon>
        <taxon>Kineococcus</taxon>
    </lineage>
</organism>
<dbReference type="GO" id="GO:0016301">
    <property type="term" value="F:kinase activity"/>
    <property type="evidence" value="ECO:0007669"/>
    <property type="project" value="UniProtKB-KW"/>
</dbReference>
<dbReference type="InterPro" id="IPR001206">
    <property type="entry name" value="Diacylglycerol_kinase_cat_dom"/>
</dbReference>
<evidence type="ECO:0000259" key="3">
    <source>
        <dbReference type="PROSITE" id="PS50146"/>
    </source>
</evidence>
<dbReference type="EMBL" id="PTJD01000007">
    <property type="protein sequence ID" value="PPK94612.1"/>
    <property type="molecule type" value="Genomic_DNA"/>
</dbReference>
<dbReference type="PANTHER" id="PTHR12358:SF54">
    <property type="entry name" value="SPHINGOSINE KINASE RELATED PROTEIN"/>
    <property type="match status" value="1"/>
</dbReference>
<comment type="cofactor">
    <cofactor evidence="1">
        <name>Mg(2+)</name>
        <dbReference type="ChEBI" id="CHEBI:18420"/>
    </cofactor>
</comment>
<dbReference type="InterPro" id="IPR017438">
    <property type="entry name" value="ATP-NAD_kinase_N"/>
</dbReference>
<dbReference type="Pfam" id="PF00781">
    <property type="entry name" value="DAGK_cat"/>
    <property type="match status" value="1"/>
</dbReference>
<evidence type="ECO:0000313" key="5">
    <source>
        <dbReference type="Proteomes" id="UP000239485"/>
    </source>
</evidence>
<dbReference type="Gene3D" id="2.60.200.40">
    <property type="match status" value="1"/>
</dbReference>
<evidence type="ECO:0000313" key="4">
    <source>
        <dbReference type="EMBL" id="PPK94612.1"/>
    </source>
</evidence>
<dbReference type="InterPro" id="IPR050187">
    <property type="entry name" value="Lipid_Phosphate_FormReg"/>
</dbReference>
<keyword evidence="4" id="KW-0418">Kinase</keyword>